<evidence type="ECO:0000256" key="1">
    <source>
        <dbReference type="SAM" id="Phobius"/>
    </source>
</evidence>
<keyword evidence="4" id="KW-1185">Reference proteome</keyword>
<name>A0A3G8ZJD2_9ACTN</name>
<reference evidence="3 4" key="1">
    <citation type="submission" date="2018-11" db="EMBL/GenBank/DDBJ databases">
        <authorList>
            <person name="Da X."/>
        </authorList>
    </citation>
    <scope>NUCLEOTIDE SEQUENCE [LARGE SCALE GENOMIC DNA]</scope>
    <source>
        <strain evidence="3 4">S14-144</strain>
    </source>
</reference>
<keyword evidence="1" id="KW-1133">Transmembrane helix</keyword>
<dbReference type="OrthoDB" id="3826692at2"/>
<dbReference type="KEGG" id="nak:EH165_04125"/>
<accession>A0A3G8ZJD2</accession>
<dbReference type="Pfam" id="PF25362">
    <property type="entry name" value="bPH_11"/>
    <property type="match status" value="1"/>
</dbReference>
<sequence length="185" mass="19948">MDWPRLWWTLGLAVLCVVIAGLLLLGWRNRGKRQTEFGPRPVAPREAGEPLSPDLTGVYISTTYTSRWQDRVVVQTVGRRAKAAVRVSPLGILIDRIGEDALWIPAADVVAISAGPGVAGKVMGMPDAILLITWNWGDTPVDSGIRTDDLFAQRGWIEAARTLVTSHSSSTTTTDSTPESNGATA</sequence>
<dbReference type="AlphaFoldDB" id="A0A3G8ZJD2"/>
<organism evidence="3 4">
    <name type="scientific">Nakamurella antarctica</name>
    <dbReference type="NCBI Taxonomy" id="1902245"/>
    <lineage>
        <taxon>Bacteria</taxon>
        <taxon>Bacillati</taxon>
        <taxon>Actinomycetota</taxon>
        <taxon>Actinomycetes</taxon>
        <taxon>Nakamurellales</taxon>
        <taxon>Nakamurellaceae</taxon>
        <taxon>Nakamurella</taxon>
    </lineage>
</organism>
<dbReference type="RefSeq" id="WP_124798154.1">
    <property type="nucleotide sequence ID" value="NZ_CP034170.1"/>
</dbReference>
<feature type="domain" description="PH" evidence="2">
    <location>
        <begin position="39"/>
        <end position="160"/>
    </location>
</feature>
<protein>
    <submittedName>
        <fullName evidence="3">Transporter</fullName>
    </submittedName>
</protein>
<reference evidence="3 4" key="2">
    <citation type="submission" date="2018-12" db="EMBL/GenBank/DDBJ databases">
        <title>Nakamurella antarcticus sp. nov., isolated from Antarctica South Shetland Islands soil.</title>
        <authorList>
            <person name="Peng F."/>
        </authorList>
    </citation>
    <scope>NUCLEOTIDE SEQUENCE [LARGE SCALE GENOMIC DNA]</scope>
    <source>
        <strain evidence="3 4">S14-144</strain>
    </source>
</reference>
<proteinExistence type="predicted"/>
<evidence type="ECO:0000259" key="2">
    <source>
        <dbReference type="Pfam" id="PF25362"/>
    </source>
</evidence>
<evidence type="ECO:0000313" key="3">
    <source>
        <dbReference type="EMBL" id="AZI57469.1"/>
    </source>
</evidence>
<keyword evidence="1" id="KW-0812">Transmembrane</keyword>
<dbReference type="InterPro" id="IPR057446">
    <property type="entry name" value="PH_bac"/>
</dbReference>
<dbReference type="EMBL" id="CP034170">
    <property type="protein sequence ID" value="AZI57469.1"/>
    <property type="molecule type" value="Genomic_DNA"/>
</dbReference>
<keyword evidence="1" id="KW-0472">Membrane</keyword>
<evidence type="ECO:0000313" key="4">
    <source>
        <dbReference type="Proteomes" id="UP000268084"/>
    </source>
</evidence>
<dbReference type="Proteomes" id="UP000268084">
    <property type="component" value="Chromosome"/>
</dbReference>
<feature type="transmembrane region" description="Helical" evidence="1">
    <location>
        <begin position="6"/>
        <end position="27"/>
    </location>
</feature>
<gene>
    <name evidence="3" type="ORF">EH165_04125</name>
</gene>